<protein>
    <recommendedName>
        <fullName evidence="6">GTPase HflX</fullName>
    </recommendedName>
    <alternativeName>
        <fullName evidence="6">GTP-binding protein HflX</fullName>
    </alternativeName>
</protein>
<proteinExistence type="inferred from homology"/>
<dbReference type="PANTHER" id="PTHR10229:SF0">
    <property type="entry name" value="GTP-BINDING PROTEIN 6-RELATED"/>
    <property type="match status" value="1"/>
</dbReference>
<organism evidence="10">
    <name type="scientific">Caldithrix abyssi</name>
    <dbReference type="NCBI Taxonomy" id="187145"/>
    <lineage>
        <taxon>Bacteria</taxon>
        <taxon>Pseudomonadati</taxon>
        <taxon>Calditrichota</taxon>
        <taxon>Calditrichia</taxon>
        <taxon>Calditrichales</taxon>
        <taxon>Calditrichaceae</taxon>
        <taxon>Caldithrix</taxon>
    </lineage>
</organism>
<feature type="domain" description="Hflx-type G" evidence="9">
    <location>
        <begin position="204"/>
        <end position="370"/>
    </location>
</feature>
<evidence type="ECO:0000256" key="1">
    <source>
        <dbReference type="ARBA" id="ARBA00022490"/>
    </source>
</evidence>
<feature type="binding site" evidence="7">
    <location>
        <begin position="257"/>
        <end position="260"/>
    </location>
    <ligand>
        <name>GTP</name>
        <dbReference type="ChEBI" id="CHEBI:37565"/>
    </ligand>
</feature>
<name>A0A7V4WWZ5_CALAY</name>
<dbReference type="Proteomes" id="UP000885779">
    <property type="component" value="Unassembled WGS sequence"/>
</dbReference>
<keyword evidence="2 8" id="KW-0479">Metal-binding</keyword>
<dbReference type="GO" id="GO:0003924">
    <property type="term" value="F:GTPase activity"/>
    <property type="evidence" value="ECO:0007669"/>
    <property type="project" value="UniProtKB-UniRule"/>
</dbReference>
<dbReference type="InterPro" id="IPR032305">
    <property type="entry name" value="GTP-bd_M"/>
</dbReference>
<comment type="caution">
    <text evidence="10">The sequence shown here is derived from an EMBL/GenBank/DDBJ whole genome shotgun (WGS) entry which is preliminary data.</text>
</comment>
<dbReference type="AlphaFoldDB" id="A0A7V4WWZ5"/>
<feature type="binding site" evidence="8">
    <location>
        <position position="217"/>
    </location>
    <ligand>
        <name>Mg(2+)</name>
        <dbReference type="ChEBI" id="CHEBI:18420"/>
    </ligand>
</feature>
<dbReference type="PIRSF" id="PIRSF006809">
    <property type="entry name" value="GTP-binding_hflX_prd"/>
    <property type="match status" value="1"/>
</dbReference>
<dbReference type="Pfam" id="PF01926">
    <property type="entry name" value="MMR_HSR1"/>
    <property type="match status" value="1"/>
</dbReference>
<comment type="cofactor">
    <cofactor evidence="8">
        <name>Mg(2+)</name>
        <dbReference type="ChEBI" id="CHEBI:18420"/>
    </cofactor>
</comment>
<dbReference type="Gene3D" id="3.40.50.11060">
    <property type="entry name" value="GTPase HflX, N-terminal domain"/>
    <property type="match status" value="1"/>
</dbReference>
<evidence type="ECO:0000256" key="5">
    <source>
        <dbReference type="ARBA" id="ARBA00023134"/>
    </source>
</evidence>
<keyword evidence="1 6" id="KW-0963">Cytoplasm</keyword>
<feature type="binding site" evidence="7">
    <location>
        <begin position="210"/>
        <end position="217"/>
    </location>
    <ligand>
        <name>GTP</name>
        <dbReference type="ChEBI" id="CHEBI:37565"/>
    </ligand>
</feature>
<feature type="binding site" evidence="7">
    <location>
        <begin position="235"/>
        <end position="239"/>
    </location>
    <ligand>
        <name>GTP</name>
        <dbReference type="ChEBI" id="CHEBI:37565"/>
    </ligand>
</feature>
<dbReference type="InterPro" id="IPR027417">
    <property type="entry name" value="P-loop_NTPase"/>
</dbReference>
<dbReference type="InterPro" id="IPR016496">
    <property type="entry name" value="GTPase_HflX"/>
</dbReference>
<dbReference type="FunFam" id="3.40.50.11060:FF:000001">
    <property type="entry name" value="GTPase HflX"/>
    <property type="match status" value="1"/>
</dbReference>
<dbReference type="InterPro" id="IPR006073">
    <property type="entry name" value="GTP-bd"/>
</dbReference>
<reference evidence="10" key="1">
    <citation type="journal article" date="2020" name="mSystems">
        <title>Genome- and Community-Level Interaction Insights into Carbon Utilization and Element Cycling Functions of Hydrothermarchaeota in Hydrothermal Sediment.</title>
        <authorList>
            <person name="Zhou Z."/>
            <person name="Liu Y."/>
            <person name="Xu W."/>
            <person name="Pan J."/>
            <person name="Luo Z.H."/>
            <person name="Li M."/>
        </authorList>
    </citation>
    <scope>NUCLEOTIDE SEQUENCE [LARGE SCALE GENOMIC DNA]</scope>
    <source>
        <strain evidence="10">HyVt-577</strain>
    </source>
</reference>
<comment type="function">
    <text evidence="6">GTPase that associates with the 50S ribosomal subunit and may have a role during protein synthesis or ribosome biogenesis.</text>
</comment>
<sequence>MIETFGNNFKETPERAVLVGLICKEESRWEVLDHLDELRALAETSGAEIIDTFVQSRPTPDPAFFIGKGKVQELADFIEINDVEVIIFDDELSPAQIKNIGQILKIKVIDRSTLILDIFADHAKTNEAKVQVELAQLNYLLPRLTRQWQHLSRQVGGIGTKGPGETQLETDRRLVRTRIAHLKEKLKKIDHQNTVQRQKRKDLFRAALIGYTNAGKSTLMNALTKAGVKTENKLFATLDTTVRRLQIDKEKLILMSDTVGFIRKLPHHLVASFRTTLAESLEADLLLHIVDVSHPQFEEQILVVRDLLKQLKIEQKDRLLVFNKVDLIKRSGLLEQLKETYPQAVFVSAAKGLGLVSLKQRIGQIVEELYEVKRVRLNFTQGSPEHLIHPLAKIVEKKYDEQYIYLKLKYPKENEAKILHIVEQYQ</sequence>
<evidence type="ECO:0000256" key="4">
    <source>
        <dbReference type="ARBA" id="ARBA00022842"/>
    </source>
</evidence>
<dbReference type="Pfam" id="PF16360">
    <property type="entry name" value="GTP-bdg_M"/>
    <property type="match status" value="1"/>
</dbReference>
<feature type="binding site" evidence="7">
    <location>
        <begin position="323"/>
        <end position="326"/>
    </location>
    <ligand>
        <name>GTP</name>
        <dbReference type="ChEBI" id="CHEBI:37565"/>
    </ligand>
</feature>
<dbReference type="PRINTS" id="PR00326">
    <property type="entry name" value="GTP1OBG"/>
</dbReference>
<evidence type="ECO:0000313" key="10">
    <source>
        <dbReference type="EMBL" id="HGY57092.1"/>
    </source>
</evidence>
<dbReference type="Pfam" id="PF13167">
    <property type="entry name" value="GTP-bdg_N"/>
    <property type="match status" value="1"/>
</dbReference>
<comment type="subunit">
    <text evidence="6">Monomer. Associates with the 50S ribosomal subunit.</text>
</comment>
<evidence type="ECO:0000256" key="3">
    <source>
        <dbReference type="ARBA" id="ARBA00022741"/>
    </source>
</evidence>
<dbReference type="GO" id="GO:0046872">
    <property type="term" value="F:metal ion binding"/>
    <property type="evidence" value="ECO:0007669"/>
    <property type="project" value="UniProtKB-KW"/>
</dbReference>
<dbReference type="GO" id="GO:0043022">
    <property type="term" value="F:ribosome binding"/>
    <property type="evidence" value="ECO:0007669"/>
    <property type="project" value="TreeGrafter"/>
</dbReference>
<dbReference type="SUPFAM" id="SSF52540">
    <property type="entry name" value="P-loop containing nucleoside triphosphate hydrolases"/>
    <property type="match status" value="1"/>
</dbReference>
<dbReference type="HAMAP" id="MF_00900">
    <property type="entry name" value="GTPase_HflX"/>
    <property type="match status" value="1"/>
</dbReference>
<dbReference type="GO" id="GO:0005525">
    <property type="term" value="F:GTP binding"/>
    <property type="evidence" value="ECO:0007669"/>
    <property type="project" value="UniProtKB-UniRule"/>
</dbReference>
<dbReference type="Gene3D" id="6.10.250.2860">
    <property type="match status" value="1"/>
</dbReference>
<comment type="subcellular location">
    <subcellularLocation>
        <location evidence="6">Cytoplasm</location>
    </subcellularLocation>
    <text evidence="6">May associate with membranes.</text>
</comment>
<dbReference type="InterPro" id="IPR030394">
    <property type="entry name" value="G_HFLX_dom"/>
</dbReference>
<gene>
    <name evidence="6 10" type="primary">hflX</name>
    <name evidence="10" type="ORF">ENK44_15390</name>
</gene>
<dbReference type="EMBL" id="DRQG01000143">
    <property type="protein sequence ID" value="HGY57092.1"/>
    <property type="molecule type" value="Genomic_DNA"/>
</dbReference>
<feature type="binding site" evidence="8">
    <location>
        <position position="237"/>
    </location>
    <ligand>
        <name>Mg(2+)</name>
        <dbReference type="ChEBI" id="CHEBI:18420"/>
    </ligand>
</feature>
<evidence type="ECO:0000256" key="2">
    <source>
        <dbReference type="ARBA" id="ARBA00022723"/>
    </source>
</evidence>
<dbReference type="GO" id="GO:0005737">
    <property type="term" value="C:cytoplasm"/>
    <property type="evidence" value="ECO:0007669"/>
    <property type="project" value="UniProtKB-SubCell"/>
</dbReference>
<accession>A0A7V4WWZ5</accession>
<dbReference type="Gene3D" id="3.40.50.300">
    <property type="entry name" value="P-loop containing nucleotide triphosphate hydrolases"/>
    <property type="match status" value="1"/>
</dbReference>
<dbReference type="PROSITE" id="PS51705">
    <property type="entry name" value="G_HFLX"/>
    <property type="match status" value="1"/>
</dbReference>
<keyword evidence="5 6" id="KW-0342">GTP-binding</keyword>
<evidence type="ECO:0000259" key="9">
    <source>
        <dbReference type="PROSITE" id="PS51705"/>
    </source>
</evidence>
<dbReference type="InterPro" id="IPR042108">
    <property type="entry name" value="GTPase_HflX_N_sf"/>
</dbReference>
<keyword evidence="4 8" id="KW-0460">Magnesium</keyword>
<keyword evidence="3 6" id="KW-0547">Nucleotide-binding</keyword>
<evidence type="ECO:0000256" key="7">
    <source>
        <dbReference type="PIRSR" id="PIRSR006809-1"/>
    </source>
</evidence>
<dbReference type="CDD" id="cd01878">
    <property type="entry name" value="HflX"/>
    <property type="match status" value="1"/>
</dbReference>
<evidence type="ECO:0000256" key="6">
    <source>
        <dbReference type="HAMAP-Rule" id="MF_00900"/>
    </source>
</evidence>
<dbReference type="PANTHER" id="PTHR10229">
    <property type="entry name" value="GTP-BINDING PROTEIN HFLX"/>
    <property type="match status" value="1"/>
</dbReference>
<evidence type="ECO:0000256" key="8">
    <source>
        <dbReference type="PIRSR" id="PIRSR006809-2"/>
    </source>
</evidence>
<comment type="similarity">
    <text evidence="6">Belongs to the TRAFAC class OBG-HflX-like GTPase superfamily. HflX GTPase family.</text>
</comment>
<dbReference type="NCBIfam" id="TIGR03156">
    <property type="entry name" value="GTP_HflX"/>
    <property type="match status" value="1"/>
</dbReference>
<dbReference type="InterPro" id="IPR025121">
    <property type="entry name" value="GTPase_HflX_N"/>
</dbReference>